<evidence type="ECO:0000313" key="2">
    <source>
        <dbReference type="Proteomes" id="UP000295832"/>
    </source>
</evidence>
<dbReference type="Proteomes" id="UP000295832">
    <property type="component" value="Unassembled WGS sequence"/>
</dbReference>
<organism evidence="1 2">
    <name type="scientific">Orenia marismortui</name>
    <dbReference type="NCBI Taxonomy" id="46469"/>
    <lineage>
        <taxon>Bacteria</taxon>
        <taxon>Bacillati</taxon>
        <taxon>Bacillota</taxon>
        <taxon>Clostridia</taxon>
        <taxon>Halanaerobiales</taxon>
        <taxon>Halobacteroidaceae</taxon>
        <taxon>Orenia</taxon>
    </lineage>
</organism>
<keyword evidence="2" id="KW-1185">Reference proteome</keyword>
<protein>
    <submittedName>
        <fullName evidence="1">Uncharacterized protein</fullName>
    </submittedName>
</protein>
<name>A0A4R8H198_9FIRM</name>
<dbReference type="AlphaFoldDB" id="A0A4R8H198"/>
<dbReference type="EMBL" id="SOEG01000030">
    <property type="protein sequence ID" value="TDX48299.1"/>
    <property type="molecule type" value="Genomic_DNA"/>
</dbReference>
<reference evidence="1 2" key="1">
    <citation type="submission" date="2019-03" db="EMBL/GenBank/DDBJ databases">
        <title>Subsurface microbial communities from deep shales in Ohio and West Virginia, USA.</title>
        <authorList>
            <person name="Wrighton K."/>
        </authorList>
    </citation>
    <scope>NUCLEOTIDE SEQUENCE [LARGE SCALE GENOMIC DNA]</scope>
    <source>
        <strain evidence="1 2">MSL 6dP</strain>
    </source>
</reference>
<accession>A0A4R8H198</accession>
<sequence length="57" mass="6611">MRSYTIRKALAHVDSEEIIDLLKDREDVEVIDCKEEDLIGPYYVSGDEVIIKLVEED</sequence>
<comment type="caution">
    <text evidence="1">The sequence shown here is derived from an EMBL/GenBank/DDBJ whole genome shotgun (WGS) entry which is preliminary data.</text>
</comment>
<gene>
    <name evidence="1" type="ORF">C7959_13026</name>
</gene>
<dbReference type="RefSeq" id="WP_166667990.1">
    <property type="nucleotide sequence ID" value="NZ_SOEG01000030.1"/>
</dbReference>
<proteinExistence type="predicted"/>
<evidence type="ECO:0000313" key="1">
    <source>
        <dbReference type="EMBL" id="TDX48299.1"/>
    </source>
</evidence>